<reference evidence="1 2" key="1">
    <citation type="journal article" date="2015" name="Antonie Van Leeuwenhoek">
        <title>Streptomyces klenkii sp. nov., isolated from deep marine sediment.</title>
        <authorList>
            <person name="Veyisoglu A."/>
            <person name="Sahin N."/>
        </authorList>
    </citation>
    <scope>NUCLEOTIDE SEQUENCE [LARGE SCALE GENOMIC DNA]</scope>
    <source>
        <strain evidence="1 2">KCTC 29202</strain>
    </source>
</reference>
<evidence type="ECO:0000313" key="1">
    <source>
        <dbReference type="EMBL" id="RKN61367.1"/>
    </source>
</evidence>
<accession>A0A3B0AQB0</accession>
<dbReference type="Proteomes" id="UP000270343">
    <property type="component" value="Unassembled WGS sequence"/>
</dbReference>
<organism evidence="1 2">
    <name type="scientific">Streptomyces klenkii</name>
    <dbReference type="NCBI Taxonomy" id="1420899"/>
    <lineage>
        <taxon>Bacteria</taxon>
        <taxon>Bacillati</taxon>
        <taxon>Actinomycetota</taxon>
        <taxon>Actinomycetes</taxon>
        <taxon>Kitasatosporales</taxon>
        <taxon>Streptomycetaceae</taxon>
        <taxon>Streptomyces</taxon>
    </lineage>
</organism>
<dbReference type="InterPro" id="IPR045592">
    <property type="entry name" value="DUF6461"/>
</dbReference>
<dbReference type="OrthoDB" id="4188829at2"/>
<sequence length="203" mass="21699">MNGAHDGIAWLPESYSDEGFTVLFCAGETAEGLLRKLGADGAAVRALSREQAEAVDVFNRYQDESDLESADLDREELQADGFLVDGGEVARVGEIAGWAYAIESFGAALTGREIVERASVGTRLVGFRRSGNAASWVTYAVDGRVVSSYDPLHPDQGSDGFVVEGLAEAADPTGRVLEELEAWGLGVPRSSDFEDLPAVRIRT</sequence>
<dbReference type="Pfam" id="PF20062">
    <property type="entry name" value="DUF6461"/>
    <property type="match status" value="1"/>
</dbReference>
<name>A0A3B0AQB0_9ACTN</name>
<comment type="caution">
    <text evidence="1">The sequence shown here is derived from an EMBL/GenBank/DDBJ whole genome shotgun (WGS) entry which is preliminary data.</text>
</comment>
<keyword evidence="2" id="KW-1185">Reference proteome</keyword>
<protein>
    <submittedName>
        <fullName evidence="1">Uncharacterized protein</fullName>
    </submittedName>
</protein>
<evidence type="ECO:0000313" key="2">
    <source>
        <dbReference type="Proteomes" id="UP000270343"/>
    </source>
</evidence>
<dbReference type="AlphaFoldDB" id="A0A3B0AQB0"/>
<dbReference type="RefSeq" id="WP_120759498.1">
    <property type="nucleotide sequence ID" value="NZ_JBFADQ010000037.1"/>
</dbReference>
<dbReference type="EMBL" id="RBAM01000025">
    <property type="protein sequence ID" value="RKN61367.1"/>
    <property type="molecule type" value="Genomic_DNA"/>
</dbReference>
<proteinExistence type="predicted"/>
<gene>
    <name evidence="1" type="ORF">D7231_32275</name>
</gene>